<feature type="transmembrane region" description="Helical" evidence="6">
    <location>
        <begin position="297"/>
        <end position="314"/>
    </location>
</feature>
<gene>
    <name evidence="7" type="ORF">F8C82_04155</name>
</gene>
<dbReference type="OrthoDB" id="9769862at2"/>
<feature type="transmembrane region" description="Helical" evidence="6">
    <location>
        <begin position="447"/>
        <end position="464"/>
    </location>
</feature>
<feature type="transmembrane region" description="Helical" evidence="6">
    <location>
        <begin position="217"/>
        <end position="237"/>
    </location>
</feature>
<keyword evidence="3 6" id="KW-0812">Transmembrane</keyword>
<name>A0A6L3ZHX7_9FLAO</name>
<dbReference type="PANTHER" id="PTHR30250:SF11">
    <property type="entry name" value="O-ANTIGEN TRANSPORTER-RELATED"/>
    <property type="match status" value="1"/>
</dbReference>
<evidence type="ECO:0000313" key="8">
    <source>
        <dbReference type="Proteomes" id="UP000484164"/>
    </source>
</evidence>
<feature type="transmembrane region" description="Helical" evidence="6">
    <location>
        <begin position="334"/>
        <end position="350"/>
    </location>
</feature>
<reference evidence="7 8" key="1">
    <citation type="submission" date="2019-10" db="EMBL/GenBank/DDBJ databases">
        <title>Genome sequence of Phaeocystidibacter marisrubri JCM30614 (type strain).</title>
        <authorList>
            <person name="Bowman J.P."/>
        </authorList>
    </citation>
    <scope>NUCLEOTIDE SEQUENCE [LARGE SCALE GENOMIC DNA]</scope>
    <source>
        <strain evidence="7 8">JCM 30614</strain>
    </source>
</reference>
<evidence type="ECO:0000256" key="2">
    <source>
        <dbReference type="ARBA" id="ARBA00022475"/>
    </source>
</evidence>
<dbReference type="AlphaFoldDB" id="A0A6L3ZHX7"/>
<feature type="transmembrane region" description="Helical" evidence="6">
    <location>
        <begin position="78"/>
        <end position="96"/>
    </location>
</feature>
<feature type="transmembrane region" description="Helical" evidence="6">
    <location>
        <begin position="420"/>
        <end position="441"/>
    </location>
</feature>
<keyword evidence="5 6" id="KW-0472">Membrane</keyword>
<dbReference type="InterPro" id="IPR002797">
    <property type="entry name" value="Polysacc_synth"/>
</dbReference>
<feature type="transmembrane region" description="Helical" evidence="6">
    <location>
        <begin position="171"/>
        <end position="189"/>
    </location>
</feature>
<protein>
    <submittedName>
        <fullName evidence="7">Oligosaccharide flippase family protein</fullName>
    </submittedName>
</protein>
<feature type="transmembrane region" description="Helical" evidence="6">
    <location>
        <begin position="362"/>
        <end position="382"/>
    </location>
</feature>
<evidence type="ECO:0000256" key="6">
    <source>
        <dbReference type="SAM" id="Phobius"/>
    </source>
</evidence>
<dbReference type="PANTHER" id="PTHR30250">
    <property type="entry name" value="PST FAMILY PREDICTED COLANIC ACID TRANSPORTER"/>
    <property type="match status" value="1"/>
</dbReference>
<evidence type="ECO:0000256" key="4">
    <source>
        <dbReference type="ARBA" id="ARBA00022989"/>
    </source>
</evidence>
<sequence>MLAGTRFAQFFASLARVKISALILGTTGVGIVDQITFLTNKVSQFTTIGTAEAFVKQLAESKSKDDAKSLIYSAFKSYALVIFGFVVLSVGLMLGFKEEVTNYLFGEDEYIVYFFVALLTFPILVIHSFPFSILKAFKNVRAISRARIITSAIQFVISIPLILIWELEGAVAYVPLAIAIDVAVLMWLANKKCFQEYEISFARIIKAPLRRDFLKELFLFSAFGLTVGVFLIIVELVTRSIVLDHLGVDAIGLYSPILLFASIFTGFILPALSTYLYPRFSEMKGHKEVSGLINDALRIGSFGLIPLLFIGIPYHKLIIVTFYSTEFLDASNYLPYHLMGTSFFVWWYVFSQSLTPMGKIKVHGVFRLFYGSIDLLVTYWAVNRYGLIGWTLKFIVSPFVFFWVYMIYTRITFDFSYRLSTLKLMAYVFIGGVSLTVLSQMNDLTRNLNFVIGPLLLLGTWYIASKEERNALLSKLRRK</sequence>
<keyword evidence="2" id="KW-1003">Cell membrane</keyword>
<comment type="subcellular location">
    <subcellularLocation>
        <location evidence="1">Cell membrane</location>
        <topology evidence="1">Multi-pass membrane protein</topology>
    </subcellularLocation>
</comment>
<comment type="caution">
    <text evidence="7">The sequence shown here is derived from an EMBL/GenBank/DDBJ whole genome shotgun (WGS) entry which is preliminary data.</text>
</comment>
<proteinExistence type="predicted"/>
<feature type="transmembrane region" description="Helical" evidence="6">
    <location>
        <begin position="388"/>
        <end position="408"/>
    </location>
</feature>
<dbReference type="EMBL" id="WBVQ01000001">
    <property type="protein sequence ID" value="KAB2817602.1"/>
    <property type="molecule type" value="Genomic_DNA"/>
</dbReference>
<dbReference type="Proteomes" id="UP000484164">
    <property type="component" value="Unassembled WGS sequence"/>
</dbReference>
<dbReference type="InterPro" id="IPR050833">
    <property type="entry name" value="Poly_Biosynth_Transport"/>
</dbReference>
<dbReference type="GO" id="GO:0005886">
    <property type="term" value="C:plasma membrane"/>
    <property type="evidence" value="ECO:0007669"/>
    <property type="project" value="UniProtKB-SubCell"/>
</dbReference>
<accession>A0A6L3ZHX7</accession>
<organism evidence="7 8">
    <name type="scientific">Phaeocystidibacter marisrubri</name>
    <dbReference type="NCBI Taxonomy" id="1577780"/>
    <lineage>
        <taxon>Bacteria</taxon>
        <taxon>Pseudomonadati</taxon>
        <taxon>Bacteroidota</taxon>
        <taxon>Flavobacteriia</taxon>
        <taxon>Flavobacteriales</taxon>
        <taxon>Phaeocystidibacteraceae</taxon>
        <taxon>Phaeocystidibacter</taxon>
    </lineage>
</organism>
<evidence type="ECO:0000256" key="3">
    <source>
        <dbReference type="ARBA" id="ARBA00022692"/>
    </source>
</evidence>
<dbReference type="Pfam" id="PF01943">
    <property type="entry name" value="Polysacc_synt"/>
    <property type="match status" value="1"/>
</dbReference>
<keyword evidence="8" id="KW-1185">Reference proteome</keyword>
<evidence type="ECO:0000256" key="5">
    <source>
        <dbReference type="ARBA" id="ARBA00023136"/>
    </source>
</evidence>
<evidence type="ECO:0000313" key="7">
    <source>
        <dbReference type="EMBL" id="KAB2817602.1"/>
    </source>
</evidence>
<evidence type="ECO:0000256" key="1">
    <source>
        <dbReference type="ARBA" id="ARBA00004651"/>
    </source>
</evidence>
<feature type="transmembrane region" description="Helical" evidence="6">
    <location>
        <begin position="111"/>
        <end position="134"/>
    </location>
</feature>
<feature type="transmembrane region" description="Helical" evidence="6">
    <location>
        <begin position="257"/>
        <end position="277"/>
    </location>
</feature>
<feature type="transmembrane region" description="Helical" evidence="6">
    <location>
        <begin position="146"/>
        <end position="165"/>
    </location>
</feature>
<keyword evidence="4 6" id="KW-1133">Transmembrane helix</keyword>